<keyword evidence="1" id="KW-1133">Transmembrane helix</keyword>
<name>A0ABR5K4Q9_9BACI</name>
<evidence type="ECO:0008006" key="4">
    <source>
        <dbReference type="Google" id="ProtNLM"/>
    </source>
</evidence>
<proteinExistence type="predicted"/>
<keyword evidence="1" id="KW-0472">Membrane</keyword>
<feature type="transmembrane region" description="Helical" evidence="1">
    <location>
        <begin position="174"/>
        <end position="193"/>
    </location>
</feature>
<reference evidence="3" key="1">
    <citation type="submission" date="2015-07" db="EMBL/GenBank/DDBJ databases">
        <title>Fjat-14205 dsm 2895.</title>
        <authorList>
            <person name="Liu B."/>
            <person name="Wang J."/>
            <person name="Zhu Y."/>
            <person name="Liu G."/>
            <person name="Chen Q."/>
            <person name="Chen Z."/>
            <person name="Lan J."/>
            <person name="Che J."/>
            <person name="Ge C."/>
            <person name="Shi H."/>
            <person name="Pan Z."/>
            <person name="Liu X."/>
        </authorList>
    </citation>
    <scope>NUCLEOTIDE SEQUENCE [LARGE SCALE GENOMIC DNA]</scope>
    <source>
        <strain evidence="3">DSM 25560</strain>
    </source>
</reference>
<sequence length="219" mass="25578">MNWRDDTFAAGRIGWIFGQQEFQQGKETELLQQVLQHAVLSEKHEYYRNFRDVWLQFENGQIAKLKMQVEDEQLVFIDMDTNLFYKVDAVGAAKFTSISIEDDSLDSNLLLVFMLSFILLVWIVEKVVRKVFNIQKGEKYVSKAHKRATIIISIVNSIIVLVSLINGWLIYKGVILAIIFSLTFSNIAIDYYYGREEKRHYVTIARMLVGIPFFILFFL</sequence>
<gene>
    <name evidence="2" type="ORF">AEA09_02750</name>
</gene>
<protein>
    <recommendedName>
        <fullName evidence="4">DUF4181 domain-containing protein</fullName>
    </recommendedName>
</protein>
<feature type="transmembrane region" description="Helical" evidence="1">
    <location>
        <begin position="109"/>
        <end position="128"/>
    </location>
</feature>
<accession>A0ABR5K4Q9</accession>
<keyword evidence="1" id="KW-0812">Transmembrane</keyword>
<keyword evidence="3" id="KW-1185">Reference proteome</keyword>
<feature type="transmembrane region" description="Helical" evidence="1">
    <location>
        <begin position="200"/>
        <end position="218"/>
    </location>
</feature>
<dbReference type="Proteomes" id="UP000050668">
    <property type="component" value="Unassembled WGS sequence"/>
</dbReference>
<evidence type="ECO:0000313" key="3">
    <source>
        <dbReference type="Proteomes" id="UP000050668"/>
    </source>
</evidence>
<feature type="transmembrane region" description="Helical" evidence="1">
    <location>
        <begin position="148"/>
        <end position="168"/>
    </location>
</feature>
<organism evidence="2 3">
    <name type="scientific">Lysinibacillus contaminans</name>
    <dbReference type="NCBI Taxonomy" id="1293441"/>
    <lineage>
        <taxon>Bacteria</taxon>
        <taxon>Bacillati</taxon>
        <taxon>Bacillota</taxon>
        <taxon>Bacilli</taxon>
        <taxon>Bacillales</taxon>
        <taxon>Bacillaceae</taxon>
        <taxon>Lysinibacillus</taxon>
    </lineage>
</organism>
<comment type="caution">
    <text evidence="2">The sequence shown here is derived from an EMBL/GenBank/DDBJ whole genome shotgun (WGS) entry which is preliminary data.</text>
</comment>
<evidence type="ECO:0000256" key="1">
    <source>
        <dbReference type="SAM" id="Phobius"/>
    </source>
</evidence>
<dbReference type="EMBL" id="LGRV01000003">
    <property type="protein sequence ID" value="KOS69706.1"/>
    <property type="molecule type" value="Genomic_DNA"/>
</dbReference>
<evidence type="ECO:0000313" key="2">
    <source>
        <dbReference type="EMBL" id="KOS69706.1"/>
    </source>
</evidence>